<accession>A0A5S9NCQ5</accession>
<keyword evidence="4" id="KW-1185">Reference proteome</keyword>
<feature type="transmembrane region" description="Helical" evidence="2">
    <location>
        <begin position="43"/>
        <end position="64"/>
    </location>
</feature>
<dbReference type="EMBL" id="CACSAS010000001">
    <property type="protein sequence ID" value="CAA0087699.1"/>
    <property type="molecule type" value="Genomic_DNA"/>
</dbReference>
<protein>
    <recommendedName>
        <fullName evidence="5">Protein CoxF</fullName>
    </recommendedName>
</protein>
<evidence type="ECO:0008006" key="5">
    <source>
        <dbReference type="Google" id="ProtNLM"/>
    </source>
</evidence>
<name>A0A5S9NCQ5_9HYPH</name>
<reference evidence="3 4" key="1">
    <citation type="submission" date="2019-12" db="EMBL/GenBank/DDBJ databases">
        <authorList>
            <person name="Reyes-Prieto M."/>
        </authorList>
    </citation>
    <scope>NUCLEOTIDE SEQUENCE [LARGE SCALE GENOMIC DNA]</scope>
    <source>
        <strain evidence="3">HF14-78462</strain>
    </source>
</reference>
<dbReference type="RefSeq" id="WP_159597823.1">
    <property type="nucleotide sequence ID" value="NZ_CACSAS010000001.1"/>
</dbReference>
<dbReference type="AlphaFoldDB" id="A0A5S9NCQ5"/>
<evidence type="ECO:0000313" key="3">
    <source>
        <dbReference type="EMBL" id="CAA0087699.1"/>
    </source>
</evidence>
<sequence length="73" mass="8007">MADENKTPQTPKLQASKPQTPAPEIEGVVLTEEQKRRRRARSVAIALTLAALCVLFYVVTIVKLGPAVLIRPL</sequence>
<evidence type="ECO:0000313" key="4">
    <source>
        <dbReference type="Proteomes" id="UP000433050"/>
    </source>
</evidence>
<feature type="region of interest" description="Disordered" evidence="1">
    <location>
        <begin position="1"/>
        <end position="27"/>
    </location>
</feature>
<keyword evidence="2" id="KW-0472">Membrane</keyword>
<evidence type="ECO:0000256" key="1">
    <source>
        <dbReference type="SAM" id="MobiDB-lite"/>
    </source>
</evidence>
<dbReference type="Proteomes" id="UP000433050">
    <property type="component" value="Unassembled WGS sequence"/>
</dbReference>
<keyword evidence="2" id="KW-1133">Transmembrane helix</keyword>
<organism evidence="3 4">
    <name type="scientific">Starkeya nomas</name>
    <dbReference type="NCBI Taxonomy" id="2666134"/>
    <lineage>
        <taxon>Bacteria</taxon>
        <taxon>Pseudomonadati</taxon>
        <taxon>Pseudomonadota</taxon>
        <taxon>Alphaproteobacteria</taxon>
        <taxon>Hyphomicrobiales</taxon>
        <taxon>Xanthobacteraceae</taxon>
        <taxon>Starkeya</taxon>
    </lineage>
</organism>
<proteinExistence type="predicted"/>
<evidence type="ECO:0000256" key="2">
    <source>
        <dbReference type="SAM" id="Phobius"/>
    </source>
</evidence>
<gene>
    <name evidence="3" type="ORF">STARVERO_00542</name>
</gene>
<feature type="compositionally biased region" description="Polar residues" evidence="1">
    <location>
        <begin position="7"/>
        <end position="19"/>
    </location>
</feature>
<keyword evidence="2" id="KW-0812">Transmembrane</keyword>